<organism evidence="1">
    <name type="scientific">marine sediment metagenome</name>
    <dbReference type="NCBI Taxonomy" id="412755"/>
    <lineage>
        <taxon>unclassified sequences</taxon>
        <taxon>metagenomes</taxon>
        <taxon>ecological metagenomes</taxon>
    </lineage>
</organism>
<proteinExistence type="predicted"/>
<evidence type="ECO:0000313" key="1">
    <source>
        <dbReference type="EMBL" id="KKL12953.1"/>
    </source>
</evidence>
<gene>
    <name evidence="1" type="ORF">LCGC14_2530580</name>
</gene>
<comment type="caution">
    <text evidence="1">The sequence shown here is derived from an EMBL/GenBank/DDBJ whole genome shotgun (WGS) entry which is preliminary data.</text>
</comment>
<dbReference type="EMBL" id="LAZR01041056">
    <property type="protein sequence ID" value="KKL12953.1"/>
    <property type="molecule type" value="Genomic_DNA"/>
</dbReference>
<protein>
    <submittedName>
        <fullName evidence="1">Uncharacterized protein</fullName>
    </submittedName>
</protein>
<name>A0A0F9DLV6_9ZZZZ</name>
<dbReference type="AlphaFoldDB" id="A0A0F9DLV6"/>
<reference evidence="1" key="1">
    <citation type="journal article" date="2015" name="Nature">
        <title>Complex archaea that bridge the gap between prokaryotes and eukaryotes.</title>
        <authorList>
            <person name="Spang A."/>
            <person name="Saw J.H."/>
            <person name="Jorgensen S.L."/>
            <person name="Zaremba-Niedzwiedzka K."/>
            <person name="Martijn J."/>
            <person name="Lind A.E."/>
            <person name="van Eijk R."/>
            <person name="Schleper C."/>
            <person name="Guy L."/>
            <person name="Ettema T.J."/>
        </authorList>
    </citation>
    <scope>NUCLEOTIDE SEQUENCE</scope>
</reference>
<accession>A0A0F9DLV6</accession>
<sequence length="125" mass="14048">MTEQPSDDILEELQQLLKRLAIETEVHDTCDGCPRADICKFKEIQMYFHDLKNTTDKDGVFFDEWIKPSLHAIEDEVPLDSFAMLARSNPIQAYSMLASAATKAGFYTAIKAIRAGAITPIEIQP</sequence>